<gene>
    <name evidence="2" type="ORF">D5281_20360</name>
</gene>
<dbReference type="RefSeq" id="WP_160561855.1">
    <property type="nucleotide sequence ID" value="NZ_QZDT01000053.1"/>
</dbReference>
<dbReference type="Proteomes" id="UP001154420">
    <property type="component" value="Unassembled WGS sequence"/>
</dbReference>
<evidence type="ECO:0000313" key="2">
    <source>
        <dbReference type="EMBL" id="NBJ94860.1"/>
    </source>
</evidence>
<reference evidence="2" key="1">
    <citation type="submission" date="2018-09" db="EMBL/GenBank/DDBJ databases">
        <title>Murine metabolic-syndrome-specific gut microbial biobank.</title>
        <authorList>
            <person name="Liu C."/>
        </authorList>
    </citation>
    <scope>NUCLEOTIDE SEQUENCE</scope>
    <source>
        <strain evidence="2">D42-62</strain>
    </source>
</reference>
<dbReference type="OrthoDB" id="9798746at2"/>
<name>A0A9X5BIS3_9FIRM</name>
<organism evidence="2 3">
    <name type="scientific">Parablautia muri</name>
    <dbReference type="NCBI Taxonomy" id="2320879"/>
    <lineage>
        <taxon>Bacteria</taxon>
        <taxon>Bacillati</taxon>
        <taxon>Bacillota</taxon>
        <taxon>Clostridia</taxon>
        <taxon>Lachnospirales</taxon>
        <taxon>Lachnospiraceae</taxon>
        <taxon>Parablautia</taxon>
    </lineage>
</organism>
<evidence type="ECO:0000259" key="1">
    <source>
        <dbReference type="Pfam" id="PF14393"/>
    </source>
</evidence>
<proteinExistence type="predicted"/>
<comment type="caution">
    <text evidence="2">The sequence shown here is derived from an EMBL/GenBank/DDBJ whole genome shotgun (WGS) entry which is preliminary data.</text>
</comment>
<dbReference type="Pfam" id="PF14393">
    <property type="entry name" value="DUF4422"/>
    <property type="match status" value="1"/>
</dbReference>
<keyword evidence="3" id="KW-1185">Reference proteome</keyword>
<dbReference type="AlphaFoldDB" id="A0A9X5BIS3"/>
<evidence type="ECO:0000313" key="3">
    <source>
        <dbReference type="Proteomes" id="UP001154420"/>
    </source>
</evidence>
<protein>
    <submittedName>
        <fullName evidence="2">DUF4422 domain-containing protein</fullName>
    </submittedName>
</protein>
<dbReference type="InterPro" id="IPR025536">
    <property type="entry name" value="DUF4422"/>
</dbReference>
<feature type="domain" description="DUF4422" evidence="1">
    <location>
        <begin position="141"/>
        <end position="332"/>
    </location>
</feature>
<accession>A0A9X5BIS3</accession>
<sequence length="349" mass="40122">MLRGMKQIVIFGAKSIALGACLAVKKVCPEYEVSGFMVSSLSGNASCLCGLPVAEVDCFTDKNVCILIATPEDVQGSIETMLKGKGFQNIVCLDSEKESALMGKYFRSIGRFPALRNDIAEVYMAKFHRDKPLKNNYRIPDWVRPIQVGAALADKRIAETADDLGENISAKNVNYCELTALYWIWKNKLQEEKGAPYLGLFHYRRFLELTDDDLLHMKNENVDVVLPYPTVHEPDIREHHSRYIAESDWEAMLRALKELEPGYAGRFEEILRQPYLYNYNIVVAKREILKDYCKWLFPILERTEELSTPKGNERADRYIGYLGENLLTLFFMYHGNEWNIKHVGRKMLI</sequence>
<dbReference type="EMBL" id="QZDT01000053">
    <property type="protein sequence ID" value="NBJ94860.1"/>
    <property type="molecule type" value="Genomic_DNA"/>
</dbReference>